<evidence type="ECO:0000259" key="2">
    <source>
        <dbReference type="Pfam" id="PF09832"/>
    </source>
</evidence>
<dbReference type="EMBL" id="JBHUEL010000004">
    <property type="protein sequence ID" value="MFD1766506.1"/>
    <property type="molecule type" value="Genomic_DNA"/>
</dbReference>
<dbReference type="InterPro" id="IPR018637">
    <property type="entry name" value="DUF2059"/>
</dbReference>
<feature type="chain" id="PRO_5045890423" evidence="1">
    <location>
        <begin position="26"/>
        <end position="255"/>
    </location>
</feature>
<keyword evidence="1" id="KW-0732">Signal</keyword>
<gene>
    <name evidence="3" type="ORF">ACFSAG_06590</name>
</gene>
<evidence type="ECO:0000313" key="3">
    <source>
        <dbReference type="EMBL" id="MFD1766506.1"/>
    </source>
</evidence>
<dbReference type="Proteomes" id="UP001597215">
    <property type="component" value="Unassembled WGS sequence"/>
</dbReference>
<protein>
    <submittedName>
        <fullName evidence="3">DUF2059 domain-containing protein</fullName>
    </submittedName>
</protein>
<reference evidence="4" key="1">
    <citation type="journal article" date="2019" name="Int. J. Syst. Evol. Microbiol.">
        <title>The Global Catalogue of Microorganisms (GCM) 10K type strain sequencing project: providing services to taxonomists for standard genome sequencing and annotation.</title>
        <authorList>
            <consortium name="The Broad Institute Genomics Platform"/>
            <consortium name="The Broad Institute Genome Sequencing Center for Infectious Disease"/>
            <person name="Wu L."/>
            <person name="Ma J."/>
        </authorList>
    </citation>
    <scope>NUCLEOTIDE SEQUENCE [LARGE SCALE GENOMIC DNA]</scope>
    <source>
        <strain evidence="4">CGMCC 1.12449</strain>
    </source>
</reference>
<name>A0ABW4MCT8_9SPHN</name>
<organism evidence="3 4">
    <name type="scientific">Sphingorhabdus buctiana</name>
    <dbReference type="NCBI Taxonomy" id="1508805"/>
    <lineage>
        <taxon>Bacteria</taxon>
        <taxon>Pseudomonadati</taxon>
        <taxon>Pseudomonadota</taxon>
        <taxon>Alphaproteobacteria</taxon>
        <taxon>Sphingomonadales</taxon>
        <taxon>Sphingomonadaceae</taxon>
        <taxon>Sphingorhabdus</taxon>
    </lineage>
</organism>
<feature type="domain" description="DUF2059" evidence="2">
    <location>
        <begin position="113"/>
        <end position="154"/>
    </location>
</feature>
<dbReference type="RefSeq" id="WP_381512677.1">
    <property type="nucleotide sequence ID" value="NZ_JBHUEL010000004.1"/>
</dbReference>
<comment type="caution">
    <text evidence="3">The sequence shown here is derived from an EMBL/GenBank/DDBJ whole genome shotgun (WGS) entry which is preliminary data.</text>
</comment>
<keyword evidence="4" id="KW-1185">Reference proteome</keyword>
<feature type="signal peptide" evidence="1">
    <location>
        <begin position="1"/>
        <end position="25"/>
    </location>
</feature>
<evidence type="ECO:0000313" key="4">
    <source>
        <dbReference type="Proteomes" id="UP001597215"/>
    </source>
</evidence>
<evidence type="ECO:0000256" key="1">
    <source>
        <dbReference type="SAM" id="SignalP"/>
    </source>
</evidence>
<proteinExistence type="predicted"/>
<dbReference type="Pfam" id="PF09832">
    <property type="entry name" value="DUF2059"/>
    <property type="match status" value="1"/>
</dbReference>
<sequence>MIGRDKMVRNWISAIALAASTLAPAYMARADDTASTAAQHSPQAMTLARVIIPFDLFIAQNRDSFVYGFDATTKNDAQAQALFAAYPGVREAIIATQLAELESALTTEHPVLLDRFATHFEQTYTPAEIVTISNFLQTPLGQKVLRLEYISIDQDQMLKAVTNGDGLTKSESDQLNAQVPQKIFMQLTPTERIQSTKFWMSATGRKLNANSANVQEIVRLWLNGVTEQFEKSAADSVINTVREFIEKADSKAAGS</sequence>
<accession>A0ABW4MCT8</accession>